<reference evidence="1" key="1">
    <citation type="submission" date="2021-04" db="EMBL/GenBank/DDBJ databases">
        <authorList>
            <person name="Pira H."/>
            <person name="Risdian C."/>
            <person name="Wink J."/>
        </authorList>
    </citation>
    <scope>NUCLEOTIDE SEQUENCE</scope>
    <source>
        <strain evidence="1">WHY3</strain>
    </source>
</reference>
<comment type="caution">
    <text evidence="1">The sequence shown here is derived from an EMBL/GenBank/DDBJ whole genome shotgun (WGS) entry which is preliminary data.</text>
</comment>
<proteinExistence type="predicted"/>
<evidence type="ECO:0000313" key="2">
    <source>
        <dbReference type="Proteomes" id="UP001138894"/>
    </source>
</evidence>
<name>A0A9X1JMU5_9FLAO</name>
<keyword evidence="2" id="KW-1185">Reference proteome</keyword>
<dbReference type="AlphaFoldDB" id="A0A9X1JMU5"/>
<evidence type="ECO:0000313" key="1">
    <source>
        <dbReference type="EMBL" id="MBV7268661.1"/>
    </source>
</evidence>
<evidence type="ECO:0008006" key="3">
    <source>
        <dbReference type="Google" id="ProtNLM"/>
    </source>
</evidence>
<dbReference type="Proteomes" id="UP001138894">
    <property type="component" value="Unassembled WGS sequence"/>
</dbReference>
<gene>
    <name evidence="1" type="ORF">KCG49_05545</name>
</gene>
<dbReference type="EMBL" id="JAGSPD010000003">
    <property type="protein sequence ID" value="MBV7268661.1"/>
    <property type="molecule type" value="Genomic_DNA"/>
</dbReference>
<dbReference type="RefSeq" id="WP_218545201.1">
    <property type="nucleotide sequence ID" value="NZ_JAGSPD010000003.1"/>
</dbReference>
<organism evidence="1 2">
    <name type="scientific">Winogradskyella luteola</name>
    <dbReference type="NCBI Taxonomy" id="2828330"/>
    <lineage>
        <taxon>Bacteria</taxon>
        <taxon>Pseudomonadati</taxon>
        <taxon>Bacteroidota</taxon>
        <taxon>Flavobacteriia</taxon>
        <taxon>Flavobacteriales</taxon>
        <taxon>Flavobacteriaceae</taxon>
        <taxon>Winogradskyella</taxon>
    </lineage>
</organism>
<protein>
    <recommendedName>
        <fullName evidence="3">Adenylate kinase</fullName>
    </recommendedName>
</protein>
<sequence length="186" mass="21420">MLYLISGASRSGKTTIAKRLSIQKGVPYISLDWLVMGFTKGIPEYGIHDLLMPDDIAERFWSFFKAMCESMIWVGDDCIIEGEAILPELIIELMNKHPEEMKICFLGYTDISIIEKVNEIKKFVTGTTDWLSDKSDTHIENHVKNMIEYSKKIKKSCQKNGLTYFDTSKDFMTVTYNVVDYMMTHS</sequence>
<accession>A0A9X1JMU5</accession>